<comment type="caution">
    <text evidence="1">The sequence shown here is derived from an EMBL/GenBank/DDBJ whole genome shotgun (WGS) entry which is preliminary data.</text>
</comment>
<dbReference type="Proteomes" id="UP000245207">
    <property type="component" value="Unassembled WGS sequence"/>
</dbReference>
<gene>
    <name evidence="1" type="ORF">CTI12_AA145320</name>
</gene>
<dbReference type="EMBL" id="PKPP01001066">
    <property type="protein sequence ID" value="PWA85967.1"/>
    <property type="molecule type" value="Genomic_DNA"/>
</dbReference>
<proteinExistence type="predicted"/>
<name>A0A2U1PJV3_ARTAN</name>
<evidence type="ECO:0000313" key="2">
    <source>
        <dbReference type="Proteomes" id="UP000245207"/>
    </source>
</evidence>
<protein>
    <submittedName>
        <fullName evidence="1">DNA-binding domain-containing protein</fullName>
    </submittedName>
</protein>
<reference evidence="1 2" key="1">
    <citation type="journal article" date="2018" name="Mol. Plant">
        <title>The genome of Artemisia annua provides insight into the evolution of Asteraceae family and artemisinin biosynthesis.</title>
        <authorList>
            <person name="Shen Q."/>
            <person name="Zhang L."/>
            <person name="Liao Z."/>
            <person name="Wang S."/>
            <person name="Yan T."/>
            <person name="Shi P."/>
            <person name="Liu M."/>
            <person name="Fu X."/>
            <person name="Pan Q."/>
            <person name="Wang Y."/>
            <person name="Lv Z."/>
            <person name="Lu X."/>
            <person name="Zhang F."/>
            <person name="Jiang W."/>
            <person name="Ma Y."/>
            <person name="Chen M."/>
            <person name="Hao X."/>
            <person name="Li L."/>
            <person name="Tang Y."/>
            <person name="Lv G."/>
            <person name="Zhou Y."/>
            <person name="Sun X."/>
            <person name="Brodelius P.E."/>
            <person name="Rose J.K.C."/>
            <person name="Tang K."/>
        </authorList>
    </citation>
    <scope>NUCLEOTIDE SEQUENCE [LARGE SCALE GENOMIC DNA]</scope>
    <source>
        <strain evidence="2">cv. Huhao1</strain>
        <tissue evidence="1">Leaf</tissue>
    </source>
</reference>
<evidence type="ECO:0000313" key="1">
    <source>
        <dbReference type="EMBL" id="PWA85967.1"/>
    </source>
</evidence>
<keyword evidence="1" id="KW-0238">DNA-binding</keyword>
<accession>A0A2U1PJV3</accession>
<organism evidence="1 2">
    <name type="scientific">Artemisia annua</name>
    <name type="common">Sweet wormwood</name>
    <dbReference type="NCBI Taxonomy" id="35608"/>
    <lineage>
        <taxon>Eukaryota</taxon>
        <taxon>Viridiplantae</taxon>
        <taxon>Streptophyta</taxon>
        <taxon>Embryophyta</taxon>
        <taxon>Tracheophyta</taxon>
        <taxon>Spermatophyta</taxon>
        <taxon>Magnoliopsida</taxon>
        <taxon>eudicotyledons</taxon>
        <taxon>Gunneridae</taxon>
        <taxon>Pentapetalae</taxon>
        <taxon>asterids</taxon>
        <taxon>campanulids</taxon>
        <taxon>Asterales</taxon>
        <taxon>Asteraceae</taxon>
        <taxon>Asteroideae</taxon>
        <taxon>Anthemideae</taxon>
        <taxon>Artemisiinae</taxon>
        <taxon>Artemisia</taxon>
    </lineage>
</organism>
<dbReference type="GO" id="GO:0003677">
    <property type="term" value="F:DNA binding"/>
    <property type="evidence" value="ECO:0007669"/>
    <property type="project" value="UniProtKB-KW"/>
</dbReference>
<dbReference type="AlphaFoldDB" id="A0A2U1PJV3"/>
<sequence>MVFKTDPEIEPIFLPAFVPVEPGFTGRADPVLGSTDQFSEVLEEKITDTVDNKINAICQKVKRERAKKRAEREASKVLEKSSIVVSGGGESCSGSDLGSFSSVSEEGFWKGEDLSPGCSFSGEVAGEGDAEMDDWSLARMPSYDLDSIWEVLAN</sequence>
<keyword evidence="2" id="KW-1185">Reference proteome</keyword>
<dbReference type="OrthoDB" id="785956at2759"/>